<keyword evidence="1" id="KW-0472">Membrane</keyword>
<feature type="transmembrane region" description="Helical" evidence="1">
    <location>
        <begin position="163"/>
        <end position="185"/>
    </location>
</feature>
<evidence type="ECO:0000313" key="2">
    <source>
        <dbReference type="EMBL" id="AZG48281.1"/>
    </source>
</evidence>
<keyword evidence="3" id="KW-1185">Reference proteome</keyword>
<keyword evidence="1" id="KW-1133">Transmembrane helix</keyword>
<feature type="transmembrane region" description="Helical" evidence="1">
    <location>
        <begin position="32"/>
        <end position="50"/>
    </location>
</feature>
<name>A0A3G8JT39_9ACTN</name>
<evidence type="ECO:0000313" key="3">
    <source>
        <dbReference type="Proteomes" id="UP000271469"/>
    </source>
</evidence>
<organism evidence="2 3">
    <name type="scientific">Gordonia insulae</name>
    <dbReference type="NCBI Taxonomy" id="2420509"/>
    <lineage>
        <taxon>Bacteria</taxon>
        <taxon>Bacillati</taxon>
        <taxon>Actinomycetota</taxon>
        <taxon>Actinomycetes</taxon>
        <taxon>Mycobacteriales</taxon>
        <taxon>Gordoniaceae</taxon>
        <taxon>Gordonia</taxon>
    </lineage>
</organism>
<feature type="transmembrane region" description="Helical" evidence="1">
    <location>
        <begin position="258"/>
        <end position="276"/>
    </location>
</feature>
<evidence type="ECO:0000256" key="1">
    <source>
        <dbReference type="SAM" id="Phobius"/>
    </source>
</evidence>
<keyword evidence="1" id="KW-0812">Transmembrane</keyword>
<reference evidence="2 3" key="1">
    <citation type="submission" date="2018-11" db="EMBL/GenBank/DDBJ databases">
        <title>Gordonia insulae sp. nov., isolated from an island soil.</title>
        <authorList>
            <person name="Kim Y.S."/>
            <person name="Kim S.B."/>
        </authorList>
    </citation>
    <scope>NUCLEOTIDE SEQUENCE [LARGE SCALE GENOMIC DNA]</scope>
    <source>
        <strain evidence="2 3">MMS17-SY073</strain>
    </source>
</reference>
<feature type="transmembrane region" description="Helical" evidence="1">
    <location>
        <begin position="197"/>
        <end position="217"/>
    </location>
</feature>
<feature type="transmembrane region" description="Helical" evidence="1">
    <location>
        <begin position="229"/>
        <end position="252"/>
    </location>
</feature>
<dbReference type="EMBL" id="CP033972">
    <property type="protein sequence ID" value="AZG48281.1"/>
    <property type="molecule type" value="Genomic_DNA"/>
</dbReference>
<feature type="transmembrane region" description="Helical" evidence="1">
    <location>
        <begin position="97"/>
        <end position="113"/>
    </location>
</feature>
<gene>
    <name evidence="2" type="ORF">D7316_04898</name>
</gene>
<dbReference type="Proteomes" id="UP000271469">
    <property type="component" value="Chromosome"/>
</dbReference>
<dbReference type="AlphaFoldDB" id="A0A3G8JT39"/>
<evidence type="ECO:0008006" key="4">
    <source>
        <dbReference type="Google" id="ProtNLM"/>
    </source>
</evidence>
<accession>A0A3G8JT39</accession>
<protein>
    <recommendedName>
        <fullName evidence="4">DUF998 domain-containing protein</fullName>
    </recommendedName>
</protein>
<sequence>MGLCDRMEQRIGRFAERITPRRRGDVIDTYRNIRLGMVSLIAMLAFAVFGDSIASHDIRFSISDYYDSSARAVFIATLCAMGAMLMAYKGRTEIEDVLLNFAGFLAFLVAFIPTNTPDRQPDPPLDWIVKNAWTAVFGGLFAMTVWALLSGAGRFATPPRPTLAGLVVRVLALAPVVVVVAQVTWFDTATRVSPHGVAAVSMFVMLTGVVVLNGLVVMAGDVPVKYARWYFGTALVMLVTIVVAIVATLSGWGAGVNLIFWVEWVLLAAFGAFWIVQTFERWDEEKQLGEFEKVAAPGPPSGEQTGR</sequence>
<feature type="transmembrane region" description="Helical" evidence="1">
    <location>
        <begin position="133"/>
        <end position="151"/>
    </location>
</feature>
<dbReference type="KEGG" id="gom:D7316_04898"/>
<feature type="transmembrane region" description="Helical" evidence="1">
    <location>
        <begin position="70"/>
        <end position="88"/>
    </location>
</feature>
<proteinExistence type="predicted"/>